<dbReference type="InterPro" id="IPR014915">
    <property type="entry name" value="Phage_TLS_TfmB"/>
</dbReference>
<dbReference type="AlphaFoldDB" id="A0A085V3Y5"/>
<dbReference type="RefSeq" id="WP_032631992.1">
    <property type="nucleotide sequence ID" value="NZ_JPQU01000109.1"/>
</dbReference>
<evidence type="ECO:0008006" key="3">
    <source>
        <dbReference type="Google" id="ProtNLM"/>
    </source>
</evidence>
<proteinExistence type="predicted"/>
<dbReference type="EMBL" id="JPQU01000109">
    <property type="protein sequence ID" value="KFE50148.1"/>
    <property type="molecule type" value="Genomic_DNA"/>
</dbReference>
<comment type="caution">
    <text evidence="1">The sequence shown here is derived from an EMBL/GenBank/DDBJ whole genome shotgun (WGS) entry which is preliminary data.</text>
</comment>
<dbReference type="PATRIC" id="fig|317.175.peg.5439"/>
<protein>
    <recommendedName>
        <fullName evidence="3">Phage protein</fullName>
    </recommendedName>
</protein>
<sequence length="82" mass="9426">MSMEDMQEEIELWEINTQSFTVFNSMSTQWRTGMGGATGLDYAVLPVVMELLDVEQDDRKRVFGDVRLMEQEALDTMADARD</sequence>
<dbReference type="OrthoDB" id="6169380at2"/>
<dbReference type="Proteomes" id="UP000028631">
    <property type="component" value="Unassembled WGS sequence"/>
</dbReference>
<accession>A0A085V3Y5</accession>
<evidence type="ECO:0000313" key="1">
    <source>
        <dbReference type="EMBL" id="KFE50148.1"/>
    </source>
</evidence>
<keyword evidence="2" id="KW-1185">Reference proteome</keyword>
<reference evidence="1 2" key="1">
    <citation type="submission" date="2014-07" db="EMBL/GenBank/DDBJ databases">
        <title>Draft Genome Sequences of Environmental Pseudomonas syringae strains.</title>
        <authorList>
            <person name="Baltrus D.A."/>
            <person name="Berge O."/>
            <person name="Morris C."/>
        </authorList>
    </citation>
    <scope>NUCLEOTIDE SEQUENCE [LARGE SCALE GENOMIC DNA]</scope>
    <source>
        <strain evidence="1 2">GAW0119</strain>
    </source>
</reference>
<name>A0A085V3Y5_PSESX</name>
<evidence type="ECO:0000313" key="2">
    <source>
        <dbReference type="Proteomes" id="UP000028631"/>
    </source>
</evidence>
<gene>
    <name evidence="1" type="ORF">IV01_26110</name>
</gene>
<dbReference type="Pfam" id="PF08809">
    <property type="entry name" value="DUF1799"/>
    <property type="match status" value="1"/>
</dbReference>
<organism evidence="1 2">
    <name type="scientific">Pseudomonas syringae</name>
    <dbReference type="NCBI Taxonomy" id="317"/>
    <lineage>
        <taxon>Bacteria</taxon>
        <taxon>Pseudomonadati</taxon>
        <taxon>Pseudomonadota</taxon>
        <taxon>Gammaproteobacteria</taxon>
        <taxon>Pseudomonadales</taxon>
        <taxon>Pseudomonadaceae</taxon>
        <taxon>Pseudomonas</taxon>
    </lineage>
</organism>